<evidence type="ECO:0000313" key="2">
    <source>
        <dbReference type="EMBL" id="KAG2600665.1"/>
    </source>
</evidence>
<gene>
    <name evidence="2" type="ORF">PVAP13_5KG547707</name>
</gene>
<dbReference type="AlphaFoldDB" id="A0A8T0SUA6"/>
<evidence type="ECO:0000256" key="1">
    <source>
        <dbReference type="SAM" id="MobiDB-lite"/>
    </source>
</evidence>
<reference evidence="2" key="1">
    <citation type="submission" date="2020-05" db="EMBL/GenBank/DDBJ databases">
        <title>WGS assembly of Panicum virgatum.</title>
        <authorList>
            <person name="Lovell J.T."/>
            <person name="Jenkins J."/>
            <person name="Shu S."/>
            <person name="Juenger T.E."/>
            <person name="Schmutz J."/>
        </authorList>
    </citation>
    <scope>NUCLEOTIDE SEQUENCE</scope>
    <source>
        <strain evidence="2">AP13</strain>
    </source>
</reference>
<comment type="caution">
    <text evidence="2">The sequence shown here is derived from an EMBL/GenBank/DDBJ whole genome shotgun (WGS) entry which is preliminary data.</text>
</comment>
<feature type="region of interest" description="Disordered" evidence="1">
    <location>
        <begin position="42"/>
        <end position="68"/>
    </location>
</feature>
<organism evidence="2 3">
    <name type="scientific">Panicum virgatum</name>
    <name type="common">Blackwell switchgrass</name>
    <dbReference type="NCBI Taxonomy" id="38727"/>
    <lineage>
        <taxon>Eukaryota</taxon>
        <taxon>Viridiplantae</taxon>
        <taxon>Streptophyta</taxon>
        <taxon>Embryophyta</taxon>
        <taxon>Tracheophyta</taxon>
        <taxon>Spermatophyta</taxon>
        <taxon>Magnoliopsida</taxon>
        <taxon>Liliopsida</taxon>
        <taxon>Poales</taxon>
        <taxon>Poaceae</taxon>
        <taxon>PACMAD clade</taxon>
        <taxon>Panicoideae</taxon>
        <taxon>Panicodae</taxon>
        <taxon>Paniceae</taxon>
        <taxon>Panicinae</taxon>
        <taxon>Panicum</taxon>
        <taxon>Panicum sect. Hiantes</taxon>
    </lineage>
</organism>
<dbReference type="EMBL" id="CM029045">
    <property type="protein sequence ID" value="KAG2600665.1"/>
    <property type="molecule type" value="Genomic_DNA"/>
</dbReference>
<feature type="compositionally biased region" description="Gly residues" evidence="1">
    <location>
        <begin position="106"/>
        <end position="119"/>
    </location>
</feature>
<dbReference type="Proteomes" id="UP000823388">
    <property type="component" value="Chromosome 5K"/>
</dbReference>
<proteinExistence type="predicted"/>
<sequence length="207" mass="21612">MDVGSGGVSPGTHTPCALSGHWHGLQREERLQGCGRGVVGVGGRGRGCGRGRGDARAHPLPSRAGDGVAGCDQLAVRLQEHARVLPRRRHRSLVQHGRRDGSAGDQRGGGGGARCGLGSGSARCSRARDPRTPGRGGGTSTPTASARRARSRSRGERTGGGTRSGSRERREGEGREGEERRRRRAGGRLWCANPQPGGVVHPPKPRG</sequence>
<accession>A0A8T0SUA6</accession>
<feature type="compositionally biased region" description="Basic and acidic residues" evidence="1">
    <location>
        <begin position="165"/>
        <end position="180"/>
    </location>
</feature>
<evidence type="ECO:0000313" key="3">
    <source>
        <dbReference type="Proteomes" id="UP000823388"/>
    </source>
</evidence>
<name>A0A8T0SUA6_PANVG</name>
<feature type="region of interest" description="Disordered" evidence="1">
    <location>
        <begin position="82"/>
        <end position="207"/>
    </location>
</feature>
<keyword evidence="3" id="KW-1185">Reference proteome</keyword>
<protein>
    <submittedName>
        <fullName evidence="2">Uncharacterized protein</fullName>
    </submittedName>
</protein>
<feature type="compositionally biased region" description="Basic residues" evidence="1">
    <location>
        <begin position="84"/>
        <end position="93"/>
    </location>
</feature>